<dbReference type="SUPFAM" id="SSF56731">
    <property type="entry name" value="DNA primase core"/>
    <property type="match status" value="1"/>
</dbReference>
<dbReference type="GO" id="GO:0003697">
    <property type="term" value="F:single-stranded DNA binding"/>
    <property type="evidence" value="ECO:0007669"/>
    <property type="project" value="InterPro"/>
</dbReference>
<evidence type="ECO:0000313" key="3">
    <source>
        <dbReference type="Proteomes" id="UP001187192"/>
    </source>
</evidence>
<sequence>MWRCFRFDCGWAGRVFADDRAEDDRTERKFRSARQLTEQAFGLVPLGDEEKDTEKVLCGLDDIVDAEEIIIVERKLDKLSVEEAGFQNCVSVPGGAPGKDTAFQYLWNCKQYLDKASRIILATDGDPPGQTLRKSLHVILGKKVLVCLGVALKDLRSRTSWDLPST</sequence>
<dbReference type="Pfam" id="PF13662">
    <property type="entry name" value="Toprim_4"/>
    <property type="match status" value="1"/>
</dbReference>
<dbReference type="GO" id="GO:0043139">
    <property type="term" value="F:5'-3' DNA helicase activity"/>
    <property type="evidence" value="ECO:0007669"/>
    <property type="project" value="InterPro"/>
</dbReference>
<organism evidence="2 3">
    <name type="scientific">Ficus carica</name>
    <name type="common">Common fig</name>
    <dbReference type="NCBI Taxonomy" id="3494"/>
    <lineage>
        <taxon>Eukaryota</taxon>
        <taxon>Viridiplantae</taxon>
        <taxon>Streptophyta</taxon>
        <taxon>Embryophyta</taxon>
        <taxon>Tracheophyta</taxon>
        <taxon>Spermatophyta</taxon>
        <taxon>Magnoliopsida</taxon>
        <taxon>eudicotyledons</taxon>
        <taxon>Gunneridae</taxon>
        <taxon>Pentapetalae</taxon>
        <taxon>rosids</taxon>
        <taxon>fabids</taxon>
        <taxon>Rosales</taxon>
        <taxon>Moraceae</taxon>
        <taxon>Ficeae</taxon>
        <taxon>Ficus</taxon>
    </lineage>
</organism>
<dbReference type="Proteomes" id="UP001187192">
    <property type="component" value="Unassembled WGS sequence"/>
</dbReference>
<evidence type="ECO:0000313" key="2">
    <source>
        <dbReference type="EMBL" id="GMN24949.1"/>
    </source>
</evidence>
<dbReference type="PANTHER" id="PTHR12873">
    <property type="entry name" value="T7-LIKE MITOCHONDRIAL DNA HELICASE"/>
    <property type="match status" value="1"/>
</dbReference>
<dbReference type="InterPro" id="IPR006171">
    <property type="entry name" value="TOPRIM_dom"/>
</dbReference>
<dbReference type="SMART" id="SM00493">
    <property type="entry name" value="TOPRIM"/>
    <property type="match status" value="1"/>
</dbReference>
<dbReference type="PANTHER" id="PTHR12873:SF6">
    <property type="entry name" value="TOPRIM DOMAIN-CONTAINING PROTEIN"/>
    <property type="match status" value="1"/>
</dbReference>
<accession>A0AA87Z3H2</accession>
<protein>
    <recommendedName>
        <fullName evidence="1">Toprim domain-containing protein</fullName>
    </recommendedName>
</protein>
<proteinExistence type="predicted"/>
<dbReference type="EMBL" id="BTGU01006891">
    <property type="protein sequence ID" value="GMN24949.1"/>
    <property type="molecule type" value="Genomic_DNA"/>
</dbReference>
<dbReference type="InterPro" id="IPR034154">
    <property type="entry name" value="TOPRIM_DnaG/twinkle"/>
</dbReference>
<keyword evidence="3" id="KW-1185">Reference proteome</keyword>
<evidence type="ECO:0000259" key="1">
    <source>
        <dbReference type="SMART" id="SM00493"/>
    </source>
</evidence>
<dbReference type="Gene3D" id="3.40.1360.10">
    <property type="match status" value="1"/>
</dbReference>
<dbReference type="CDD" id="cd01029">
    <property type="entry name" value="TOPRIM_primases"/>
    <property type="match status" value="1"/>
</dbReference>
<dbReference type="AlphaFoldDB" id="A0AA87Z3H2"/>
<name>A0AA87Z3H2_FICCA</name>
<gene>
    <name evidence="2" type="ORF">TIFTF001_049179</name>
</gene>
<reference evidence="2" key="1">
    <citation type="submission" date="2023-07" db="EMBL/GenBank/DDBJ databases">
        <title>draft genome sequence of fig (Ficus carica).</title>
        <authorList>
            <person name="Takahashi T."/>
            <person name="Nishimura K."/>
        </authorList>
    </citation>
    <scope>NUCLEOTIDE SEQUENCE</scope>
</reference>
<dbReference type="InterPro" id="IPR027032">
    <property type="entry name" value="Twinkle-like"/>
</dbReference>
<comment type="caution">
    <text evidence="2">The sequence shown here is derived from an EMBL/GenBank/DDBJ whole genome shotgun (WGS) entry which is preliminary data.</text>
</comment>
<feature type="domain" description="Toprim" evidence="1">
    <location>
        <begin position="67"/>
        <end position="145"/>
    </location>
</feature>